<dbReference type="Gene3D" id="1.20.1050.10">
    <property type="match status" value="2"/>
</dbReference>
<keyword evidence="2" id="KW-0808">Transferase</keyword>
<dbReference type="InterPro" id="IPR010987">
    <property type="entry name" value="Glutathione-S-Trfase_C-like"/>
</dbReference>
<dbReference type="CDD" id="cd03185">
    <property type="entry name" value="GST_C_Tau"/>
    <property type="match status" value="2"/>
</dbReference>
<sequence>MTYVTMKAPRASRPLIKARFTGPLVLDVQCELAHKEEQQQLESMANQKVKLVGFWVSPFVYRVIWALKFKGVDYEYIEEDIFNKSALLLELNPVHKKVPVLIHEENAIAESFVILEYIDEMWKENPLLPNDPYDRAMARFWARFSEEKFLENACMAHCSEEEEDREKFVKLAIECLEKIEEELKRKKNKFLGGETIGYLDIVMGWIPYWLPMWEEVGSIEILNPLKFPATTSWINNMLSHPLIRENLPPRDKSVVYFQKRRIEAMPPVSLLLESDMGTKIEGVEYEYIEENVFNKSPLLLELNPVLKRVPVLVHEEKVINESFVILEYIDETWKENPLLPSDPYERAVARFWARFCDEKIMQDSFTAMCSEGEDQEKSVELTIESLEKLEEELKRKNKKFFAGETIGYLDISIGWISYWLPIWEEVGSMKILDPLKFPAITSWMNNFLSHPLIKENLLPRDKMVVYFKNRRKEIAQNKKSKQQS</sequence>
<dbReference type="InterPro" id="IPR004045">
    <property type="entry name" value="Glutathione_S-Trfase_N"/>
</dbReference>
<dbReference type="GO" id="GO:0004364">
    <property type="term" value="F:glutathione transferase activity"/>
    <property type="evidence" value="ECO:0007669"/>
    <property type="project" value="UniProtKB-EC"/>
</dbReference>
<feature type="domain" description="GST C-terminal" evidence="6">
    <location>
        <begin position="342"/>
        <end position="467"/>
    </location>
</feature>
<dbReference type="SFLD" id="SFLDS00019">
    <property type="entry name" value="Glutathione_Transferase_(cytos"/>
    <property type="match status" value="2"/>
</dbReference>
<dbReference type="AlphaFoldDB" id="A0AAN8VDR9"/>
<protein>
    <recommendedName>
        <fullName evidence="1">glutathione transferase</fullName>
        <ecNumber evidence="1">2.5.1.18</ecNumber>
    </recommendedName>
</protein>
<dbReference type="EMBL" id="JBAMMX010000012">
    <property type="protein sequence ID" value="KAK6929779.1"/>
    <property type="molecule type" value="Genomic_DNA"/>
</dbReference>
<dbReference type="EC" id="2.5.1.18" evidence="1"/>
<evidence type="ECO:0000256" key="1">
    <source>
        <dbReference type="ARBA" id="ARBA00012452"/>
    </source>
</evidence>
<reference evidence="7 8" key="1">
    <citation type="submission" date="2023-12" db="EMBL/GenBank/DDBJ databases">
        <title>A high-quality genome assembly for Dillenia turbinata (Dilleniales).</title>
        <authorList>
            <person name="Chanderbali A."/>
        </authorList>
    </citation>
    <scope>NUCLEOTIDE SEQUENCE [LARGE SCALE GENOMIC DNA]</scope>
    <source>
        <strain evidence="7">LSX21</strain>
        <tissue evidence="7">Leaf</tissue>
    </source>
</reference>
<evidence type="ECO:0000259" key="6">
    <source>
        <dbReference type="PROSITE" id="PS50405"/>
    </source>
</evidence>
<dbReference type="InterPro" id="IPR004046">
    <property type="entry name" value="GST_C"/>
</dbReference>
<evidence type="ECO:0000313" key="7">
    <source>
        <dbReference type="EMBL" id="KAK6929779.1"/>
    </source>
</evidence>
<proteinExistence type="predicted"/>
<feature type="coiled-coil region" evidence="4">
    <location>
        <begin position="372"/>
        <end position="399"/>
    </location>
</feature>
<dbReference type="InterPro" id="IPR036249">
    <property type="entry name" value="Thioredoxin-like_sf"/>
</dbReference>
<organism evidence="7 8">
    <name type="scientific">Dillenia turbinata</name>
    <dbReference type="NCBI Taxonomy" id="194707"/>
    <lineage>
        <taxon>Eukaryota</taxon>
        <taxon>Viridiplantae</taxon>
        <taxon>Streptophyta</taxon>
        <taxon>Embryophyta</taxon>
        <taxon>Tracheophyta</taxon>
        <taxon>Spermatophyta</taxon>
        <taxon>Magnoliopsida</taxon>
        <taxon>eudicotyledons</taxon>
        <taxon>Gunneridae</taxon>
        <taxon>Pentapetalae</taxon>
        <taxon>Dilleniales</taxon>
        <taxon>Dilleniaceae</taxon>
        <taxon>Dillenia</taxon>
    </lineage>
</organism>
<dbReference type="PROSITE" id="PS50404">
    <property type="entry name" value="GST_NTER"/>
    <property type="match status" value="2"/>
</dbReference>
<evidence type="ECO:0000256" key="3">
    <source>
        <dbReference type="ARBA" id="ARBA00047960"/>
    </source>
</evidence>
<dbReference type="Gene3D" id="3.40.30.10">
    <property type="entry name" value="Glutaredoxin"/>
    <property type="match status" value="2"/>
</dbReference>
<dbReference type="InterPro" id="IPR036282">
    <property type="entry name" value="Glutathione-S-Trfase_C_sf"/>
</dbReference>
<dbReference type="FunFam" id="1.20.1050.10:FF:000012">
    <property type="entry name" value="Tau class glutathione S-transferase"/>
    <property type="match status" value="2"/>
</dbReference>
<feature type="domain" description="GST C-terminal" evidence="6">
    <location>
        <begin position="131"/>
        <end position="268"/>
    </location>
</feature>
<dbReference type="PROSITE" id="PS50405">
    <property type="entry name" value="GST_CTER"/>
    <property type="match status" value="2"/>
</dbReference>
<dbReference type="PANTHER" id="PTHR11260:SF474">
    <property type="entry name" value="GLUTATHIONE TRANSFERASE"/>
    <property type="match status" value="1"/>
</dbReference>
<comment type="caution">
    <text evidence="7">The sequence shown here is derived from an EMBL/GenBank/DDBJ whole genome shotgun (WGS) entry which is preliminary data.</text>
</comment>
<dbReference type="Pfam" id="PF02798">
    <property type="entry name" value="GST_N"/>
    <property type="match status" value="2"/>
</dbReference>
<comment type="catalytic activity">
    <reaction evidence="3">
        <text>RX + glutathione = an S-substituted glutathione + a halide anion + H(+)</text>
        <dbReference type="Rhea" id="RHEA:16437"/>
        <dbReference type="ChEBI" id="CHEBI:15378"/>
        <dbReference type="ChEBI" id="CHEBI:16042"/>
        <dbReference type="ChEBI" id="CHEBI:17792"/>
        <dbReference type="ChEBI" id="CHEBI:57925"/>
        <dbReference type="ChEBI" id="CHEBI:90779"/>
        <dbReference type="EC" id="2.5.1.18"/>
    </reaction>
</comment>
<feature type="domain" description="GST N-terminal" evidence="5">
    <location>
        <begin position="47"/>
        <end position="126"/>
    </location>
</feature>
<dbReference type="SFLD" id="SFLDG00358">
    <property type="entry name" value="Main_(cytGST)"/>
    <property type="match status" value="2"/>
</dbReference>
<dbReference type="Pfam" id="PF00043">
    <property type="entry name" value="GST_C"/>
    <property type="match status" value="1"/>
</dbReference>
<dbReference type="GO" id="GO:0005737">
    <property type="term" value="C:cytoplasm"/>
    <property type="evidence" value="ECO:0007669"/>
    <property type="project" value="TreeGrafter"/>
</dbReference>
<gene>
    <name evidence="7" type="ORF">RJ641_003873</name>
</gene>
<evidence type="ECO:0000259" key="5">
    <source>
        <dbReference type="PROSITE" id="PS50404"/>
    </source>
</evidence>
<dbReference type="SUPFAM" id="SSF47616">
    <property type="entry name" value="GST C-terminal domain-like"/>
    <property type="match status" value="2"/>
</dbReference>
<dbReference type="PANTHER" id="PTHR11260">
    <property type="entry name" value="GLUTATHIONE S-TRANSFERASE, GST, SUPERFAMILY, GST DOMAIN CONTAINING"/>
    <property type="match status" value="1"/>
</dbReference>
<dbReference type="CDD" id="cd03058">
    <property type="entry name" value="GST_N_Tau"/>
    <property type="match status" value="1"/>
</dbReference>
<keyword evidence="4" id="KW-0175">Coiled coil</keyword>
<accession>A0AAN8VDR9</accession>
<dbReference type="GO" id="GO:0006749">
    <property type="term" value="P:glutathione metabolic process"/>
    <property type="evidence" value="ECO:0007669"/>
    <property type="project" value="InterPro"/>
</dbReference>
<dbReference type="Proteomes" id="UP001370490">
    <property type="component" value="Unassembled WGS sequence"/>
</dbReference>
<name>A0AAN8VDR9_9MAGN</name>
<keyword evidence="8" id="KW-1185">Reference proteome</keyword>
<evidence type="ECO:0000256" key="2">
    <source>
        <dbReference type="ARBA" id="ARBA00022679"/>
    </source>
</evidence>
<dbReference type="FunFam" id="3.40.30.10:FF:000014">
    <property type="entry name" value="Tau class glutathione S-transferase"/>
    <property type="match status" value="1"/>
</dbReference>
<evidence type="ECO:0000256" key="4">
    <source>
        <dbReference type="SAM" id="Coils"/>
    </source>
</evidence>
<dbReference type="InterPro" id="IPR045073">
    <property type="entry name" value="Omega/Tau-like"/>
</dbReference>
<dbReference type="SUPFAM" id="SSF52833">
    <property type="entry name" value="Thioredoxin-like"/>
    <property type="match status" value="2"/>
</dbReference>
<evidence type="ECO:0000313" key="8">
    <source>
        <dbReference type="Proteomes" id="UP001370490"/>
    </source>
</evidence>
<dbReference type="InterPro" id="IPR045074">
    <property type="entry name" value="GST_C_Tau"/>
</dbReference>
<dbReference type="SFLD" id="SFLDG01152">
    <property type="entry name" value="Main.3:_Omega-_and_Tau-like"/>
    <property type="match status" value="2"/>
</dbReference>
<dbReference type="InterPro" id="IPR040079">
    <property type="entry name" value="Glutathione_S-Trfase"/>
</dbReference>
<feature type="domain" description="GST N-terminal" evidence="5">
    <location>
        <begin position="251"/>
        <end position="337"/>
    </location>
</feature>